<dbReference type="UniPathway" id="UPA00068">
    <property type="reaction ID" value="UER00107"/>
</dbReference>
<comment type="subcellular location">
    <subcellularLocation>
        <location evidence="9">Cytoplasm</location>
    </subcellularLocation>
</comment>
<dbReference type="NCBIfam" id="TIGR00761">
    <property type="entry name" value="argB"/>
    <property type="match status" value="1"/>
</dbReference>
<dbReference type="PANTHER" id="PTHR23342">
    <property type="entry name" value="N-ACETYLGLUTAMATE SYNTHASE"/>
    <property type="match status" value="1"/>
</dbReference>
<dbReference type="Pfam" id="PF00696">
    <property type="entry name" value="AA_kinase"/>
    <property type="match status" value="1"/>
</dbReference>
<protein>
    <recommendedName>
        <fullName evidence="9">Acetylglutamate kinase</fullName>
        <ecNumber evidence="9">2.7.2.8</ecNumber>
    </recommendedName>
    <alternativeName>
        <fullName evidence="9">N-acetyl-L-glutamate 5-phosphotransferase</fullName>
    </alternativeName>
    <alternativeName>
        <fullName evidence="9">NAG kinase</fullName>
        <shortName evidence="9">NAGK</shortName>
    </alternativeName>
</protein>
<dbReference type="InterPro" id="IPR037528">
    <property type="entry name" value="ArgB"/>
</dbReference>
<evidence type="ECO:0000256" key="2">
    <source>
        <dbReference type="ARBA" id="ARBA00022571"/>
    </source>
</evidence>
<evidence type="ECO:0000256" key="8">
    <source>
        <dbReference type="ARBA" id="ARBA00048141"/>
    </source>
</evidence>
<feature type="binding site" evidence="9">
    <location>
        <position position="189"/>
    </location>
    <ligand>
        <name>substrate</name>
    </ligand>
</feature>
<dbReference type="EC" id="2.7.2.8" evidence="9"/>
<evidence type="ECO:0000256" key="6">
    <source>
        <dbReference type="ARBA" id="ARBA00022777"/>
    </source>
</evidence>
<keyword evidence="5 9" id="KW-0547">Nucleotide-binding</keyword>
<dbReference type="RefSeq" id="WP_234985472.1">
    <property type="nucleotide sequence ID" value="NZ_FNGO01000003.1"/>
</dbReference>
<keyword evidence="2 9" id="KW-0055">Arginine biosynthesis</keyword>
<gene>
    <name evidence="9" type="primary">argB</name>
    <name evidence="11" type="ORF">SAMN04488692_103137</name>
</gene>
<dbReference type="GO" id="GO:0003991">
    <property type="term" value="F:acetylglutamate kinase activity"/>
    <property type="evidence" value="ECO:0007669"/>
    <property type="project" value="UniProtKB-UniRule"/>
</dbReference>
<evidence type="ECO:0000313" key="12">
    <source>
        <dbReference type="Proteomes" id="UP000199476"/>
    </source>
</evidence>
<evidence type="ECO:0000256" key="1">
    <source>
        <dbReference type="ARBA" id="ARBA00004828"/>
    </source>
</evidence>
<comment type="pathway">
    <text evidence="1 9">Amino-acid biosynthesis; L-arginine biosynthesis; N(2)-acetyl-L-ornithine from L-glutamate: step 2/4.</text>
</comment>
<dbReference type="InterPro" id="IPR004662">
    <property type="entry name" value="AcgluKinase_fam"/>
</dbReference>
<keyword evidence="9" id="KW-0963">Cytoplasm</keyword>
<keyword evidence="4 9" id="KW-0808">Transferase</keyword>
<organism evidence="11 12">
    <name type="scientific">Halarsenatibacter silvermanii</name>
    <dbReference type="NCBI Taxonomy" id="321763"/>
    <lineage>
        <taxon>Bacteria</taxon>
        <taxon>Bacillati</taxon>
        <taxon>Bacillota</taxon>
        <taxon>Clostridia</taxon>
        <taxon>Halanaerobiales</taxon>
        <taxon>Halarsenatibacteraceae</taxon>
        <taxon>Halarsenatibacter</taxon>
    </lineage>
</organism>
<comment type="catalytic activity">
    <reaction evidence="8 9">
        <text>N-acetyl-L-glutamate + ATP = N-acetyl-L-glutamyl 5-phosphate + ADP</text>
        <dbReference type="Rhea" id="RHEA:14629"/>
        <dbReference type="ChEBI" id="CHEBI:30616"/>
        <dbReference type="ChEBI" id="CHEBI:44337"/>
        <dbReference type="ChEBI" id="CHEBI:57936"/>
        <dbReference type="ChEBI" id="CHEBI:456216"/>
        <dbReference type="EC" id="2.7.2.8"/>
    </reaction>
</comment>
<dbReference type="Proteomes" id="UP000199476">
    <property type="component" value="Unassembled WGS sequence"/>
</dbReference>
<dbReference type="PIRSF" id="PIRSF000728">
    <property type="entry name" value="NAGK"/>
    <property type="match status" value="1"/>
</dbReference>
<dbReference type="InterPro" id="IPR001048">
    <property type="entry name" value="Asp/Glu/Uridylate_kinase"/>
</dbReference>
<evidence type="ECO:0000256" key="7">
    <source>
        <dbReference type="ARBA" id="ARBA00022840"/>
    </source>
</evidence>
<dbReference type="SUPFAM" id="SSF53633">
    <property type="entry name" value="Carbamate kinase-like"/>
    <property type="match status" value="1"/>
</dbReference>
<dbReference type="Gene3D" id="3.40.1160.10">
    <property type="entry name" value="Acetylglutamate kinase-like"/>
    <property type="match status" value="1"/>
</dbReference>
<keyword evidence="6 9" id="KW-0418">Kinase</keyword>
<dbReference type="GO" id="GO:0042450">
    <property type="term" value="P:L-arginine biosynthetic process via ornithine"/>
    <property type="evidence" value="ECO:0007669"/>
    <property type="project" value="UniProtKB-UniRule"/>
</dbReference>
<evidence type="ECO:0000256" key="5">
    <source>
        <dbReference type="ARBA" id="ARBA00022741"/>
    </source>
</evidence>
<keyword evidence="7 9" id="KW-0067">ATP-binding</keyword>
<dbReference type="FunFam" id="3.40.1160.10:FF:000004">
    <property type="entry name" value="Acetylglutamate kinase"/>
    <property type="match status" value="1"/>
</dbReference>
<name>A0A1G9J531_9FIRM</name>
<evidence type="ECO:0000313" key="11">
    <source>
        <dbReference type="EMBL" id="SDL32441.1"/>
    </source>
</evidence>
<evidence type="ECO:0000259" key="10">
    <source>
        <dbReference type="Pfam" id="PF00696"/>
    </source>
</evidence>
<feature type="site" description="Transition state stabilizer" evidence="9">
    <location>
        <position position="35"/>
    </location>
</feature>
<dbReference type="EMBL" id="FNGO01000003">
    <property type="protein sequence ID" value="SDL32441.1"/>
    <property type="molecule type" value="Genomic_DNA"/>
</dbReference>
<comment type="function">
    <text evidence="9">Catalyzes the ATP-dependent phosphorylation of N-acetyl-L-glutamate.</text>
</comment>
<feature type="binding site" evidence="9">
    <location>
        <begin position="70"/>
        <end position="71"/>
    </location>
    <ligand>
        <name>substrate</name>
    </ligand>
</feature>
<feature type="binding site" evidence="9">
    <location>
        <position position="92"/>
    </location>
    <ligand>
        <name>substrate</name>
    </ligand>
</feature>
<reference evidence="11 12" key="1">
    <citation type="submission" date="2016-10" db="EMBL/GenBank/DDBJ databases">
        <authorList>
            <person name="de Groot N.N."/>
        </authorList>
    </citation>
    <scope>NUCLEOTIDE SEQUENCE [LARGE SCALE GENOMIC DNA]</scope>
    <source>
        <strain evidence="11 12">SLAS-1</strain>
    </source>
</reference>
<comment type="similarity">
    <text evidence="9">Belongs to the acetylglutamate kinase family. ArgB subfamily.</text>
</comment>
<dbReference type="InterPro" id="IPR001057">
    <property type="entry name" value="Glu/AcGlu_kinase"/>
</dbReference>
<dbReference type="HAMAP" id="MF_00082">
    <property type="entry name" value="ArgB"/>
    <property type="match status" value="1"/>
</dbReference>
<evidence type="ECO:0000256" key="9">
    <source>
        <dbReference type="HAMAP-Rule" id="MF_00082"/>
    </source>
</evidence>
<keyword evidence="12" id="KW-1185">Reference proteome</keyword>
<evidence type="ECO:0000256" key="3">
    <source>
        <dbReference type="ARBA" id="ARBA00022605"/>
    </source>
</evidence>
<dbReference type="PRINTS" id="PR00474">
    <property type="entry name" value="GLU5KINASE"/>
</dbReference>
<dbReference type="AlphaFoldDB" id="A0A1G9J531"/>
<dbReference type="PANTHER" id="PTHR23342:SF0">
    <property type="entry name" value="N-ACETYLGLUTAMATE SYNTHASE, MITOCHONDRIAL"/>
    <property type="match status" value="1"/>
</dbReference>
<keyword evidence="3 9" id="KW-0028">Amino-acid biosynthesis</keyword>
<feature type="domain" description="Aspartate/glutamate/uridylate kinase" evidence="10">
    <location>
        <begin position="30"/>
        <end position="271"/>
    </location>
</feature>
<dbReference type="GO" id="GO:0005524">
    <property type="term" value="F:ATP binding"/>
    <property type="evidence" value="ECO:0007669"/>
    <property type="project" value="UniProtKB-UniRule"/>
</dbReference>
<dbReference type="InterPro" id="IPR036393">
    <property type="entry name" value="AceGlu_kinase-like_sf"/>
</dbReference>
<evidence type="ECO:0000256" key="4">
    <source>
        <dbReference type="ARBA" id="ARBA00022679"/>
    </source>
</evidence>
<dbReference type="STRING" id="321763.SAMN04488692_103137"/>
<feature type="site" description="Transition state stabilizer" evidence="9">
    <location>
        <position position="252"/>
    </location>
</feature>
<sequence length="296" mass="32501">MNNSEKTNMAEQSAKLWSNSLPYIQKLKEKTVLVKFGGNAIINDELLISVLKDISLLKNIGAKPVLVHGGGPFISRHLEALGLETEFYRGLRKTPADVMEVVREVLVGQVNSLIVDYANTRADCKAVGLHGGDDRLIEARKYSFEDGTELGFVGEVAKVNTEIIEKMLDCSYFPVIAPVGIDEKGQCYNINSDIAAGELARALKAEKFIVMTDVDGVREDPDDENSILNSLTPAAAEIMIEQDKICEGMIPKIKSCIKAQRGGVNYTYILNGTKKHILLQELLSEESIGTLIKSED</sequence>
<proteinExistence type="inferred from homology"/>
<dbReference type="GO" id="GO:0005737">
    <property type="term" value="C:cytoplasm"/>
    <property type="evidence" value="ECO:0007669"/>
    <property type="project" value="UniProtKB-SubCell"/>
</dbReference>
<accession>A0A1G9J531</accession>